<comment type="caution">
    <text evidence="1">The sequence shown here is derived from an EMBL/GenBank/DDBJ whole genome shotgun (WGS) entry which is preliminary data.</text>
</comment>
<dbReference type="Proteomes" id="UP001153332">
    <property type="component" value="Unassembled WGS sequence"/>
</dbReference>
<evidence type="ECO:0000313" key="2">
    <source>
        <dbReference type="Proteomes" id="UP001153332"/>
    </source>
</evidence>
<keyword evidence="2" id="KW-1185">Reference proteome</keyword>
<dbReference type="EMBL" id="JAPUUL010000219">
    <property type="protein sequence ID" value="KAJ8131843.1"/>
    <property type="molecule type" value="Genomic_DNA"/>
</dbReference>
<sequence>MELNTQIYHELFPRETRLATIKPGQWSDFLRCSLVIFPLDYPRKTGYKALSYVWGSRDRTEDISVNGQNHKVTVNLACAIRHLRHPETPVDIWIDAICINQSSASEKTAQVALMRDIYAGAEQVIVFLGDGVNHRISKAYWIQTPPPPVVFWNDSRDDDYLRVLHNSLNPLSRKNGCNAFYVACVVRLLSQPSNYHYAKATIKRVGTRRHRELFELLRFLLVEPWWQRIWVVQEVVIPQKVTIRYGNVTAPWEMFVQAAETARSQGDQLGIEPEYMKVLSVFTRQVLDIENLRKKWDIEKGTDLLSLLQRFSDRKATDERDKIYALLGIAKDEALLIPDYSIDICTLYENAALALIRNCGNLSPISGDLKRKNSRNLPSWVTDWSAIIDKSDNERMSLQCGYPACSNWRLAVFKSKEQYWSYAIEQMDLLVRDLRFKKPRKITRELRDNVLDYMERINPKDERNLLDNTKVRIHQLCRLFLDRTEEFDGGLDPDRLNAETEELFNFSTIYTTHRPKGQLQIESKFMGKVLWCKAKLITWDDVDSALHTVSTWLRSILPPDWRKDPYEAHQRMHRFMRTLVGGIYWNEEGVHQMCPDDYESLAKWFAISLLPRLHPSIMDDLEWFIHPFRISVFPAPIKSFDREMRLMTEGRVFFATEDNEMGLGPSSMGEGDGIYTLPGGQTHFVLRRVNNYMFGNNYVVELIGDCFLDVAPGTSRPRIGLNGSLHEDILSAESLKRLTVVMERLSRPTTSSVELTVIPTNSLEHGDGPTIAHSFEEAELQMPVGDLHRYLKIAGSFFIHFITLGLSTSFGSYQAYYEEDYLASSSPSAISWIGTTQVFLLSFLGLFSGAVYDRGYFREVLASGLALVVLGMGLLGSAREFWQVFLAQGLCVGLGSGLIYVPAISAVSNHFVTHRTLALGVAASGAAAGGVIWPIAFLGAASLAILVFVWLNVHQVAGITVWCFFLGFTAGSVITIPNAVASRLSKPSNTGQRIGIMWTAGAFAELVGTPIAGTLVTQVNGKTNYLGGQLFGGLSILIGAAFLIAPAWSIFKDDRTREARLE</sequence>
<name>A0ACC2JXB4_9PEZI</name>
<organism evidence="1 2">
    <name type="scientific">Lasiodiplodia mahajangana</name>
    <dbReference type="NCBI Taxonomy" id="1108764"/>
    <lineage>
        <taxon>Eukaryota</taxon>
        <taxon>Fungi</taxon>
        <taxon>Dikarya</taxon>
        <taxon>Ascomycota</taxon>
        <taxon>Pezizomycotina</taxon>
        <taxon>Dothideomycetes</taxon>
        <taxon>Dothideomycetes incertae sedis</taxon>
        <taxon>Botryosphaeriales</taxon>
        <taxon>Botryosphaeriaceae</taxon>
        <taxon>Lasiodiplodia</taxon>
    </lineage>
</organism>
<reference evidence="1" key="1">
    <citation type="submission" date="2022-12" db="EMBL/GenBank/DDBJ databases">
        <title>Genome Sequence of Lasiodiplodia mahajangana.</title>
        <authorList>
            <person name="Buettner E."/>
        </authorList>
    </citation>
    <scope>NUCLEOTIDE SEQUENCE</scope>
    <source>
        <strain evidence="1">VT137</strain>
    </source>
</reference>
<accession>A0ACC2JXB4</accession>
<protein>
    <submittedName>
        <fullName evidence="1">Uncharacterized protein</fullName>
    </submittedName>
</protein>
<gene>
    <name evidence="1" type="ORF">O1611_g1783</name>
</gene>
<proteinExistence type="predicted"/>
<evidence type="ECO:0000313" key="1">
    <source>
        <dbReference type="EMBL" id="KAJ8131843.1"/>
    </source>
</evidence>